<reference evidence="4 5" key="1">
    <citation type="submission" date="2020-08" db="EMBL/GenBank/DDBJ databases">
        <authorList>
            <person name="Hejnol A."/>
        </authorList>
    </citation>
    <scope>NUCLEOTIDE SEQUENCE [LARGE SCALE GENOMIC DNA]</scope>
</reference>
<proteinExistence type="predicted"/>
<sequence>MDIFAMIRIWSITYFLLLIASLHNVLASPCYSCMDAKMYSNDNFIKTFLQVNSKVLKSTNCKSLDNHTPTSPCVSNAGANPFVDEKCGTFNGKVKIAIRRSYSPLPGYLYIDGMFRQCVGVVQSYKNKCYGNEKEMHHIMDKNLFIYQFLKANFKSKSYNISTISGSFCLCEGEYCNNDCNNGFWFHKKANCLKYWVVGLIAAGGLLVIVAVILFIKFILKRSRGKTSAVQPNSNATGASMTPGIALTVPSGQTATKSRDYPIASPLYTEYPQSEPPPYNDSHYESLGPHY</sequence>
<organism evidence="4 5">
    <name type="scientific">Dimorphilus gyrociliatus</name>
    <dbReference type="NCBI Taxonomy" id="2664684"/>
    <lineage>
        <taxon>Eukaryota</taxon>
        <taxon>Metazoa</taxon>
        <taxon>Spiralia</taxon>
        <taxon>Lophotrochozoa</taxon>
        <taxon>Annelida</taxon>
        <taxon>Polychaeta</taxon>
        <taxon>Polychaeta incertae sedis</taxon>
        <taxon>Dinophilidae</taxon>
        <taxon>Dimorphilus</taxon>
    </lineage>
</organism>
<evidence type="ECO:0000256" key="2">
    <source>
        <dbReference type="SAM" id="Phobius"/>
    </source>
</evidence>
<comment type="caution">
    <text evidence="4">The sequence shown here is derived from an EMBL/GenBank/DDBJ whole genome shotgun (WGS) entry which is preliminary data.</text>
</comment>
<feature type="chain" id="PRO_5029900612" evidence="3">
    <location>
        <begin position="28"/>
        <end position="291"/>
    </location>
</feature>
<dbReference type="EMBL" id="CAJFCJ010000015">
    <property type="protein sequence ID" value="CAD5121718.1"/>
    <property type="molecule type" value="Genomic_DNA"/>
</dbReference>
<dbReference type="AlphaFoldDB" id="A0A7I8VZF1"/>
<feature type="transmembrane region" description="Helical" evidence="2">
    <location>
        <begin position="195"/>
        <end position="216"/>
    </location>
</feature>
<keyword evidence="2" id="KW-0472">Membrane</keyword>
<feature type="region of interest" description="Disordered" evidence="1">
    <location>
        <begin position="269"/>
        <end position="291"/>
    </location>
</feature>
<name>A0A7I8VZF1_9ANNE</name>
<accession>A0A7I8VZF1</accession>
<keyword evidence="2" id="KW-0812">Transmembrane</keyword>
<protein>
    <submittedName>
        <fullName evidence="4">DgyrCDS10203</fullName>
    </submittedName>
</protein>
<gene>
    <name evidence="4" type="ORF">DGYR_LOCUS9632</name>
</gene>
<keyword evidence="3" id="KW-0732">Signal</keyword>
<evidence type="ECO:0000256" key="3">
    <source>
        <dbReference type="SAM" id="SignalP"/>
    </source>
</evidence>
<feature type="signal peptide" evidence="3">
    <location>
        <begin position="1"/>
        <end position="27"/>
    </location>
</feature>
<evidence type="ECO:0000313" key="4">
    <source>
        <dbReference type="EMBL" id="CAD5121718.1"/>
    </source>
</evidence>
<keyword evidence="5" id="KW-1185">Reference proteome</keyword>
<evidence type="ECO:0000256" key="1">
    <source>
        <dbReference type="SAM" id="MobiDB-lite"/>
    </source>
</evidence>
<evidence type="ECO:0000313" key="5">
    <source>
        <dbReference type="Proteomes" id="UP000549394"/>
    </source>
</evidence>
<keyword evidence="2" id="KW-1133">Transmembrane helix</keyword>
<dbReference type="Proteomes" id="UP000549394">
    <property type="component" value="Unassembled WGS sequence"/>
</dbReference>